<dbReference type="GO" id="GO:0048015">
    <property type="term" value="P:phosphatidylinositol-mediated signaling"/>
    <property type="evidence" value="ECO:0007669"/>
    <property type="project" value="TreeGrafter"/>
</dbReference>
<dbReference type="EC" id="3.1.4.11" evidence="1 6"/>
<feature type="domain" description="PI-PLC Y-box" evidence="9">
    <location>
        <begin position="822"/>
        <end position="937"/>
    </location>
</feature>
<dbReference type="PRINTS" id="PR00390">
    <property type="entry name" value="PHPHLIPASEC"/>
</dbReference>
<dbReference type="Gene3D" id="2.30.29.30">
    <property type="entry name" value="Pleckstrin-homology domain (PH domain)/Phosphotyrosine-binding domain (PTB)"/>
    <property type="match status" value="1"/>
</dbReference>
<evidence type="ECO:0000259" key="8">
    <source>
        <dbReference type="PROSITE" id="PS50004"/>
    </source>
</evidence>
<dbReference type="SUPFAM" id="SSF50729">
    <property type="entry name" value="PH domain-like"/>
    <property type="match status" value="1"/>
</dbReference>
<dbReference type="SMART" id="SM00148">
    <property type="entry name" value="PLCXc"/>
    <property type="match status" value="1"/>
</dbReference>
<dbReference type="GO" id="GO:0016042">
    <property type="term" value="P:lipid catabolic process"/>
    <property type="evidence" value="ECO:0007669"/>
    <property type="project" value="UniProtKB-KW"/>
</dbReference>
<evidence type="ECO:0000313" key="12">
    <source>
        <dbReference type="Proteomes" id="UP000663840"/>
    </source>
</evidence>
<evidence type="ECO:0000259" key="10">
    <source>
        <dbReference type="PROSITE" id="PS50222"/>
    </source>
</evidence>
<gene>
    <name evidence="11" type="ORF">RDB_LOCUS123050</name>
</gene>
<dbReference type="EMBL" id="CAJMWR010003936">
    <property type="protein sequence ID" value="CAE6475343.1"/>
    <property type="molecule type" value="Genomic_DNA"/>
</dbReference>
<dbReference type="GO" id="GO:0005509">
    <property type="term" value="F:calcium ion binding"/>
    <property type="evidence" value="ECO:0007669"/>
    <property type="project" value="InterPro"/>
</dbReference>
<dbReference type="PANTHER" id="PTHR10336">
    <property type="entry name" value="PHOSPHOINOSITIDE-SPECIFIC PHOSPHOLIPASE C FAMILY PROTEIN"/>
    <property type="match status" value="1"/>
</dbReference>
<dbReference type="GO" id="GO:0051209">
    <property type="term" value="P:release of sequestered calcium ion into cytosol"/>
    <property type="evidence" value="ECO:0007669"/>
    <property type="project" value="TreeGrafter"/>
</dbReference>
<dbReference type="SMART" id="SM00239">
    <property type="entry name" value="C2"/>
    <property type="match status" value="1"/>
</dbReference>
<dbReference type="Pfam" id="PF00387">
    <property type="entry name" value="PI-PLC-Y"/>
    <property type="match status" value="1"/>
</dbReference>
<evidence type="ECO:0000256" key="2">
    <source>
        <dbReference type="ARBA" id="ARBA00022801"/>
    </source>
</evidence>
<dbReference type="SUPFAM" id="SSF47473">
    <property type="entry name" value="EF-hand"/>
    <property type="match status" value="1"/>
</dbReference>
<dbReference type="AlphaFoldDB" id="A0A8H3C7Y2"/>
<feature type="region of interest" description="Disordered" evidence="7">
    <location>
        <begin position="182"/>
        <end position="219"/>
    </location>
</feature>
<evidence type="ECO:0000256" key="4">
    <source>
        <dbReference type="ARBA" id="ARBA00023098"/>
    </source>
</evidence>
<dbReference type="InterPro" id="IPR002048">
    <property type="entry name" value="EF_hand_dom"/>
</dbReference>
<feature type="compositionally biased region" description="Polar residues" evidence="7">
    <location>
        <begin position="67"/>
        <end position="77"/>
    </location>
</feature>
<feature type="compositionally biased region" description="Low complexity" evidence="7">
    <location>
        <begin position="482"/>
        <end position="493"/>
    </location>
</feature>
<comment type="caution">
    <text evidence="11">The sequence shown here is derived from an EMBL/GenBank/DDBJ whole genome shotgun (WGS) entry which is preliminary data.</text>
</comment>
<dbReference type="Pfam" id="PF00168">
    <property type="entry name" value="C2"/>
    <property type="match status" value="1"/>
</dbReference>
<dbReference type="InterPro" id="IPR001711">
    <property type="entry name" value="PLipase_C_Pinositol-sp_Y"/>
</dbReference>
<keyword evidence="4 6" id="KW-0443">Lipid metabolism</keyword>
<dbReference type="PROSITE" id="PS50004">
    <property type="entry name" value="C2"/>
    <property type="match status" value="1"/>
</dbReference>
<feature type="region of interest" description="Disordered" evidence="7">
    <location>
        <begin position="477"/>
        <end position="510"/>
    </location>
</feature>
<dbReference type="PROSITE" id="PS50008">
    <property type="entry name" value="PIPLC_Y_DOMAIN"/>
    <property type="match status" value="1"/>
</dbReference>
<dbReference type="InterPro" id="IPR001192">
    <property type="entry name" value="PI-PLC_fam"/>
</dbReference>
<evidence type="ECO:0000259" key="9">
    <source>
        <dbReference type="PROSITE" id="PS50008"/>
    </source>
</evidence>
<dbReference type="InterPro" id="IPR000008">
    <property type="entry name" value="C2_dom"/>
</dbReference>
<dbReference type="GO" id="GO:0004435">
    <property type="term" value="F:phosphatidylinositol-4,5-bisphosphate phospholipase C activity"/>
    <property type="evidence" value="ECO:0007669"/>
    <property type="project" value="UniProtKB-EC"/>
</dbReference>
<dbReference type="Pfam" id="PF13499">
    <property type="entry name" value="EF-hand_7"/>
    <property type="match status" value="1"/>
</dbReference>
<dbReference type="Proteomes" id="UP000663840">
    <property type="component" value="Unassembled WGS sequence"/>
</dbReference>
<dbReference type="SUPFAM" id="SSF51695">
    <property type="entry name" value="PLC-like phosphodiesterases"/>
    <property type="match status" value="1"/>
</dbReference>
<dbReference type="InterPro" id="IPR017946">
    <property type="entry name" value="PLC-like_Pdiesterase_TIM-brl"/>
</dbReference>
<dbReference type="CDD" id="cd00275">
    <property type="entry name" value="C2_PLC_like"/>
    <property type="match status" value="1"/>
</dbReference>
<evidence type="ECO:0000256" key="6">
    <source>
        <dbReference type="RuleBase" id="RU361133"/>
    </source>
</evidence>
<dbReference type="InterPro" id="IPR011993">
    <property type="entry name" value="PH-like_dom_sf"/>
</dbReference>
<protein>
    <recommendedName>
        <fullName evidence="1 6">Phosphoinositide phospholipase C</fullName>
        <ecNumber evidence="1 6">3.1.4.11</ecNumber>
    </recommendedName>
</protein>
<feature type="region of interest" description="Disordered" evidence="7">
    <location>
        <begin position="1"/>
        <end position="37"/>
    </location>
</feature>
<dbReference type="Gene3D" id="1.10.238.10">
    <property type="entry name" value="EF-hand"/>
    <property type="match status" value="1"/>
</dbReference>
<organism evidence="11 12">
    <name type="scientific">Rhizoctonia solani</name>
    <dbReference type="NCBI Taxonomy" id="456999"/>
    <lineage>
        <taxon>Eukaryota</taxon>
        <taxon>Fungi</taxon>
        <taxon>Dikarya</taxon>
        <taxon>Basidiomycota</taxon>
        <taxon>Agaricomycotina</taxon>
        <taxon>Agaricomycetes</taxon>
        <taxon>Cantharellales</taxon>
        <taxon>Ceratobasidiaceae</taxon>
        <taxon>Rhizoctonia</taxon>
    </lineage>
</organism>
<dbReference type="CDD" id="cd13360">
    <property type="entry name" value="PH_PLC_fungal"/>
    <property type="match status" value="1"/>
</dbReference>
<evidence type="ECO:0000256" key="7">
    <source>
        <dbReference type="SAM" id="MobiDB-lite"/>
    </source>
</evidence>
<dbReference type="PROSITE" id="PS50007">
    <property type="entry name" value="PIPLC_X_DOMAIN"/>
    <property type="match status" value="1"/>
</dbReference>
<dbReference type="Gene3D" id="2.60.40.150">
    <property type="entry name" value="C2 domain"/>
    <property type="match status" value="1"/>
</dbReference>
<accession>A0A8H3C7Y2</accession>
<dbReference type="CDD" id="cd08598">
    <property type="entry name" value="PI-PLC1c_yeast"/>
    <property type="match status" value="1"/>
</dbReference>
<feature type="region of interest" description="Disordered" evidence="7">
    <location>
        <begin position="60"/>
        <end position="168"/>
    </location>
</feature>
<evidence type="ECO:0000256" key="3">
    <source>
        <dbReference type="ARBA" id="ARBA00022963"/>
    </source>
</evidence>
<dbReference type="InterPro" id="IPR035892">
    <property type="entry name" value="C2_domain_sf"/>
</dbReference>
<dbReference type="InterPro" id="IPR000909">
    <property type="entry name" value="PLipase_C_PInositol-sp_X_dom"/>
</dbReference>
<dbReference type="SUPFAM" id="SSF49562">
    <property type="entry name" value="C2 domain (Calcium/lipid-binding domain, CaLB)"/>
    <property type="match status" value="1"/>
</dbReference>
<keyword evidence="5" id="KW-0807">Transducer</keyword>
<feature type="compositionally biased region" description="Polar residues" evidence="7">
    <location>
        <begin position="102"/>
        <end position="112"/>
    </location>
</feature>
<comment type="catalytic activity">
    <reaction evidence="6">
        <text>a 1,2-diacyl-sn-glycero-3-phospho-(1D-myo-inositol-4,5-bisphosphate) + H2O = 1D-myo-inositol 1,4,5-trisphosphate + a 1,2-diacyl-sn-glycerol + H(+)</text>
        <dbReference type="Rhea" id="RHEA:33179"/>
        <dbReference type="ChEBI" id="CHEBI:15377"/>
        <dbReference type="ChEBI" id="CHEBI:15378"/>
        <dbReference type="ChEBI" id="CHEBI:17815"/>
        <dbReference type="ChEBI" id="CHEBI:58456"/>
        <dbReference type="ChEBI" id="CHEBI:203600"/>
        <dbReference type="EC" id="3.1.4.11"/>
    </reaction>
</comment>
<keyword evidence="2 6" id="KW-0378">Hydrolase</keyword>
<dbReference type="Gene3D" id="3.20.20.190">
    <property type="entry name" value="Phosphatidylinositol (PI) phosphodiesterase"/>
    <property type="match status" value="1"/>
</dbReference>
<dbReference type="PROSITE" id="PS50222">
    <property type="entry name" value="EF_HAND_2"/>
    <property type="match status" value="1"/>
</dbReference>
<dbReference type="Pfam" id="PF00388">
    <property type="entry name" value="PI-PLC-X"/>
    <property type="match status" value="1"/>
</dbReference>
<dbReference type="InterPro" id="IPR011992">
    <property type="entry name" value="EF-hand-dom_pair"/>
</dbReference>
<feature type="region of interest" description="Disordered" evidence="7">
    <location>
        <begin position="731"/>
        <end position="813"/>
    </location>
</feature>
<name>A0A8H3C7Y2_9AGAM</name>
<feature type="compositionally biased region" description="Acidic residues" evidence="7">
    <location>
        <begin position="148"/>
        <end position="158"/>
    </location>
</feature>
<reference evidence="11" key="1">
    <citation type="submission" date="2021-01" db="EMBL/GenBank/DDBJ databases">
        <authorList>
            <person name="Kaushik A."/>
        </authorList>
    </citation>
    <scope>NUCLEOTIDE SEQUENCE</scope>
    <source>
        <strain evidence="11">AG1-1A</strain>
    </source>
</reference>
<proteinExistence type="predicted"/>
<feature type="compositionally biased region" description="Basic residues" evidence="7">
    <location>
        <begin position="497"/>
        <end position="507"/>
    </location>
</feature>
<feature type="domain" description="C2" evidence="8">
    <location>
        <begin position="932"/>
        <end position="1069"/>
    </location>
</feature>
<dbReference type="PANTHER" id="PTHR10336:SF36">
    <property type="entry name" value="1-PHOSPHATIDYLINOSITOL 4,5-BISPHOSPHATE PHOSPHODIESTERASE BETA-4"/>
    <property type="match status" value="1"/>
</dbReference>
<sequence>MAPDLPPLQLRRAEPLVSASGEPSPALPSTPPASHYNFLRTLPRRRSLRDKVNSGINKLLARAKSFTAPTPLTNTPTKAREFEELPSPSIKARDFAHRRTASDSVRSLPQLHTQRHDDDPSPSPSKRPPNLILTRSRGSSSTPRVPEENEDEDNDSEEVNSPKAYLPDIDPALASTSLFAMDEAGSSSCDSDPPASRQEHDEKPTYVSTSAQAEAQARADPVGPIVPAILVQGTPMYKVSPKTPKKVKQKFFRLDADQGIVTWESDKAGIIQIENIKEIRTGQEARYYREQFKIPADREDRWMTIVYTSANKNKMLHTIAFSKDTMRLWSTTLDSLRELRQNIMSGIVSPAGFWEKHYWSGADISTDGKLEIEEVERLCRRLGIGCERSEVKEWFQNADKGGKGYLQFSDFRAFVKRLHARPEIKRLWNRMRGDRLFDLEVFAKFMKEEQMMEITDSELVRIFKKYATGGVELPTPPSELFVSESPTVSSPPSGFKPKTRSRSRSRSRSGSFSFAAKFKNAQPASPTVCSYPDKEPGAPILQSLTTPHFTLDDFSAFLLSADNSAFEDKEHDMTRPLSEYYISSSHNTYLLGHQLVGESTIEGYIRSLGAGCRSVEVDIWDGDHEPVITHGRTLTGSVPLRHVAQAIARYAFVASPYPVIISAEMHAGIEQQTMVAQILKEEFKDMLVTSRLDGSTDPEELEYLPSPEQLKHKVLVKFKNALLSEVEVEGEVEETDVGTTDTDSIKGDLSRARTIAKRVRSSFRSNRRPDPADFSPPPTPSNTLTLDPMSAATPTSPPRKKQRAYSNRSELERPKLKMSRSLADLLVYTVGVKFRGLNKKEHYTVEQMFSLSEKTANKVLKENAMGLIKHCRTNLVRVYPNGTRVSSTNYEPARYWAAGVQLVAMNWQTIDLGNMMNQSMFLRNGRAGYLLKPEALRVKDKDLLAKRVDYVLSITIISAQQIPRKRDENGREIIKDGLIDPLVEISLHAPDSSSTGPRTYRTTAIPNNGFNPIWEETVSIPFTCTADMWDLIFLRLAVFNDDDDEEPLAVYCSPLASLRKGYRHLPLHDLQFSQYLFSSLFVHISLRPAHTSPQP</sequence>
<evidence type="ECO:0000256" key="1">
    <source>
        <dbReference type="ARBA" id="ARBA00012368"/>
    </source>
</evidence>
<feature type="domain" description="EF-hand" evidence="10">
    <location>
        <begin position="386"/>
        <end position="421"/>
    </location>
</feature>
<feature type="compositionally biased region" description="Basic and acidic residues" evidence="7">
    <location>
        <begin position="91"/>
        <end position="101"/>
    </location>
</feature>
<evidence type="ECO:0000313" key="11">
    <source>
        <dbReference type="EMBL" id="CAE6475343.1"/>
    </source>
</evidence>
<dbReference type="SMART" id="SM00149">
    <property type="entry name" value="PLCYc"/>
    <property type="match status" value="1"/>
</dbReference>
<dbReference type="InterPro" id="IPR037755">
    <property type="entry name" value="Plc1_PH"/>
</dbReference>
<evidence type="ECO:0000256" key="5">
    <source>
        <dbReference type="ARBA" id="ARBA00023224"/>
    </source>
</evidence>
<keyword evidence="3 6" id="KW-0442">Lipid degradation</keyword>